<dbReference type="Proteomes" id="UP001454086">
    <property type="component" value="Unassembled WGS sequence"/>
</dbReference>
<sequence length="403" mass="45203">MVLDDYSEVHKIPAGGEPPADGMYITLSDGSMMIVSEKYQDGLWKSGEGLFLTGPGIPENGIKPVESIYGDYPSYFEAYGNRRHIIEARFELPAAPAPEDTLSGYALRLLDFEDPVEFTLKRVPEYGTLEGLAEAEHGSMDTHDGISIISMGEKVREGILISWYVYSEAGETPISIAYKPPSLDMDLPTISGSGKQYAIRELSANPYWDNLGHYRLSDVRQYGRRTRCLFDVPQEEQDGSFQINIPGITFLNREESAPVTLPIPEDREGLNELISWQDGSVRILGIARLKESRPAETGGERDEVKAVGRPEVYINVTAVHEDRDLTLKGLLCQRKLSRGGWEREQYDFDGKGNLSGFHIYYDEGDTVVTLKFHGAAFYWNQPYVMRLDGAEMASVPVFWEHPL</sequence>
<reference evidence="1 2" key="1">
    <citation type="submission" date="2024-03" db="EMBL/GenBank/DDBJ databases">
        <title>Human intestinal bacterial collection.</title>
        <authorList>
            <person name="Pauvert C."/>
            <person name="Hitch T.C.A."/>
            <person name="Clavel T."/>
        </authorList>
    </citation>
    <scope>NUCLEOTIDE SEQUENCE [LARGE SCALE GENOMIC DNA]</scope>
    <source>
        <strain evidence="1 2">CLA-SR-H021</strain>
    </source>
</reference>
<dbReference type="EMBL" id="JBBMFM010000039">
    <property type="protein sequence ID" value="MEQ2425697.1"/>
    <property type="molecule type" value="Genomic_DNA"/>
</dbReference>
<organism evidence="1 2">
    <name type="scientific">Enterocloster hominis</name>
    <name type="common">ex Hitch et al. 2024</name>
    <dbReference type="NCBI Taxonomy" id="1917870"/>
    <lineage>
        <taxon>Bacteria</taxon>
        <taxon>Bacillati</taxon>
        <taxon>Bacillota</taxon>
        <taxon>Clostridia</taxon>
        <taxon>Lachnospirales</taxon>
        <taxon>Lachnospiraceae</taxon>
        <taxon>Enterocloster</taxon>
    </lineage>
</organism>
<keyword evidence="2" id="KW-1185">Reference proteome</keyword>
<evidence type="ECO:0000313" key="2">
    <source>
        <dbReference type="Proteomes" id="UP001454086"/>
    </source>
</evidence>
<comment type="caution">
    <text evidence="1">The sequence shown here is derived from an EMBL/GenBank/DDBJ whole genome shotgun (WGS) entry which is preliminary data.</text>
</comment>
<accession>A0ABV1D7X7</accession>
<proteinExistence type="predicted"/>
<dbReference type="RefSeq" id="WP_349118241.1">
    <property type="nucleotide sequence ID" value="NZ_JBBMFM010000039.1"/>
</dbReference>
<gene>
    <name evidence="1" type="ORF">WMQ36_11975</name>
</gene>
<evidence type="ECO:0000313" key="1">
    <source>
        <dbReference type="EMBL" id="MEQ2425697.1"/>
    </source>
</evidence>
<protein>
    <submittedName>
        <fullName evidence="1">Uncharacterized protein</fullName>
    </submittedName>
</protein>
<name>A0ABV1D7X7_9FIRM</name>